<keyword evidence="7" id="KW-1185">Reference proteome</keyword>
<evidence type="ECO:0000256" key="1">
    <source>
        <dbReference type="ARBA" id="ARBA00009437"/>
    </source>
</evidence>
<dbReference type="InterPro" id="IPR036388">
    <property type="entry name" value="WH-like_DNA-bd_sf"/>
</dbReference>
<dbReference type="InterPro" id="IPR000847">
    <property type="entry name" value="LysR_HTH_N"/>
</dbReference>
<dbReference type="InterPro" id="IPR058163">
    <property type="entry name" value="LysR-type_TF_proteobact-type"/>
</dbReference>
<keyword evidence="4" id="KW-0804">Transcription</keyword>
<dbReference type="Gene3D" id="3.40.190.10">
    <property type="entry name" value="Periplasmic binding protein-like II"/>
    <property type="match status" value="2"/>
</dbReference>
<gene>
    <name evidence="6" type="ORF">RFM42_32525</name>
</gene>
<protein>
    <submittedName>
        <fullName evidence="6">LysR substrate-binding domain-containing protein</fullName>
    </submittedName>
</protein>
<proteinExistence type="inferred from homology"/>
<dbReference type="Gene3D" id="1.10.10.10">
    <property type="entry name" value="Winged helix-like DNA-binding domain superfamily/Winged helix DNA-binding domain"/>
    <property type="match status" value="1"/>
</dbReference>
<dbReference type="PANTHER" id="PTHR30537:SF5">
    <property type="entry name" value="HTH-TYPE TRANSCRIPTIONAL ACTIVATOR TTDR-RELATED"/>
    <property type="match status" value="1"/>
</dbReference>
<dbReference type="InterPro" id="IPR036390">
    <property type="entry name" value="WH_DNA-bd_sf"/>
</dbReference>
<sequence length="309" mass="34953">MPTFEAAARKESFTLAGEEVGLSQSSVSKQIMELESRLGQPLFVRAHKQISLTPAGHRLLRAYSLAASQIIDALEDLLQERSKKQIVLSTSTANAAFMLLPRVAEVRECFPGGEIFVVTSDPQGIETAGQVDLVLSFGKPDFSDLKLRPLFRDILTPVCSPEFMDRKGPLRHVDDLLRCELLYMQAQHPSWIGWRQWLRHFSLELPKNHQAMGFNNYYNTIQACLAGQGVALGWLRLLGDSLSSGQLVTPFPEYVETEDQYHLAWPAHRRPEFAIEPFEEWLWRRYGGNIPGFTPSDAERISRPPASRF</sequence>
<feature type="domain" description="HTH lysR-type" evidence="5">
    <location>
        <begin position="1"/>
        <end position="53"/>
    </location>
</feature>
<name>A0ABU5AEN2_9HYPH</name>
<dbReference type="SUPFAM" id="SSF46785">
    <property type="entry name" value="Winged helix' DNA-binding domain"/>
    <property type="match status" value="1"/>
</dbReference>
<keyword evidence="3" id="KW-0238">DNA-binding</keyword>
<comment type="similarity">
    <text evidence="1">Belongs to the LysR transcriptional regulatory family.</text>
</comment>
<organism evidence="6 7">
    <name type="scientific">Mesorhizobium vachelliae</name>
    <dbReference type="NCBI Taxonomy" id="3072309"/>
    <lineage>
        <taxon>Bacteria</taxon>
        <taxon>Pseudomonadati</taxon>
        <taxon>Pseudomonadota</taxon>
        <taxon>Alphaproteobacteria</taxon>
        <taxon>Hyphomicrobiales</taxon>
        <taxon>Phyllobacteriaceae</taxon>
        <taxon>Mesorhizobium</taxon>
    </lineage>
</organism>
<dbReference type="SUPFAM" id="SSF53850">
    <property type="entry name" value="Periplasmic binding protein-like II"/>
    <property type="match status" value="1"/>
</dbReference>
<dbReference type="Pfam" id="PF00126">
    <property type="entry name" value="HTH_1"/>
    <property type="match status" value="1"/>
</dbReference>
<evidence type="ECO:0000256" key="2">
    <source>
        <dbReference type="ARBA" id="ARBA00023015"/>
    </source>
</evidence>
<dbReference type="PANTHER" id="PTHR30537">
    <property type="entry name" value="HTH-TYPE TRANSCRIPTIONAL REGULATOR"/>
    <property type="match status" value="1"/>
</dbReference>
<dbReference type="RefSeq" id="WP_320253302.1">
    <property type="nucleotide sequence ID" value="NZ_JAVIIQ010000027.1"/>
</dbReference>
<evidence type="ECO:0000256" key="3">
    <source>
        <dbReference type="ARBA" id="ARBA00023125"/>
    </source>
</evidence>
<comment type="caution">
    <text evidence="6">The sequence shown here is derived from an EMBL/GenBank/DDBJ whole genome shotgun (WGS) entry which is preliminary data.</text>
</comment>
<dbReference type="Pfam" id="PF03466">
    <property type="entry name" value="LysR_substrate"/>
    <property type="match status" value="1"/>
</dbReference>
<dbReference type="Proteomes" id="UP001285154">
    <property type="component" value="Unassembled WGS sequence"/>
</dbReference>
<dbReference type="PRINTS" id="PR00039">
    <property type="entry name" value="HTHLYSR"/>
</dbReference>
<evidence type="ECO:0000259" key="5">
    <source>
        <dbReference type="PROSITE" id="PS50931"/>
    </source>
</evidence>
<evidence type="ECO:0000256" key="4">
    <source>
        <dbReference type="ARBA" id="ARBA00023163"/>
    </source>
</evidence>
<accession>A0ABU5AEN2</accession>
<dbReference type="PROSITE" id="PS50931">
    <property type="entry name" value="HTH_LYSR"/>
    <property type="match status" value="1"/>
</dbReference>
<evidence type="ECO:0000313" key="7">
    <source>
        <dbReference type="Proteomes" id="UP001285154"/>
    </source>
</evidence>
<dbReference type="EMBL" id="JAVIIQ010000027">
    <property type="protein sequence ID" value="MDX8535734.1"/>
    <property type="molecule type" value="Genomic_DNA"/>
</dbReference>
<evidence type="ECO:0000313" key="6">
    <source>
        <dbReference type="EMBL" id="MDX8535734.1"/>
    </source>
</evidence>
<reference evidence="6 7" key="1">
    <citation type="submission" date="2023-08" db="EMBL/GenBank/DDBJ databases">
        <title>Implementing the SeqCode for naming new Mesorhizobium species isolated from Vachellia karroo root nodules.</title>
        <authorList>
            <person name="Van Lill M."/>
        </authorList>
    </citation>
    <scope>NUCLEOTIDE SEQUENCE [LARGE SCALE GENOMIC DNA]</scope>
    <source>
        <strain evidence="6 7">VK25D</strain>
    </source>
</reference>
<keyword evidence="2" id="KW-0805">Transcription regulation</keyword>
<dbReference type="InterPro" id="IPR005119">
    <property type="entry name" value="LysR_subst-bd"/>
</dbReference>